<dbReference type="EMBL" id="QGNW01000253">
    <property type="protein sequence ID" value="RVW81473.1"/>
    <property type="molecule type" value="Genomic_DNA"/>
</dbReference>
<comment type="similarity">
    <text evidence="1">Belongs to the CDK5RAP3 family.</text>
</comment>
<sequence length="563" mass="63869">MQNPDDIRNLPIDITFSRLGEWLVDRKRVPADWRKRLTSIRARISTAFASLPKEIDPYFQTLDPEGIGYIEAKQIYDILLRSTPESRNIFGRLSGAAGVWEAIVRAFEKDHIFLGEAAQIMVQNVNYEIPYQKKQVQKIQQQLAELERKEADIKRNAALSAAKYAEACQELGLQGNNVRLELLETTKTLPSIFSKFLEVISSDCVLRAMEYYSNFVRDAHTEKDKMSRTVLINLGDVRENPPCLNVSAGSDVLDSMNIDWDIGTVEETDDTGNGLGPYEIVNASEILQNISPTAAVESDQTLLKKEEDGLVPGMSASDISWDICVENPQVDEVEDVIFPNEDMKTQASVLDTKTRTPEIKEDRSQLLETEYRNKILDDLFEMKAFLNQRLVELRNEETLSLQHQVQAVAPFVLQQYTPDAIQAMLSDVSSAISLLTNRKMQDLIMILNSKRFLDRLVSTLEEKKHHEAKLKEGLKDLTIRRMELQNSLSSSWPKQVSSFLIQRTLFVLLMDSNQMLFQLQEAALAKTRELKKLCESSLSSMFDGRPVNIIGEINTLLNSSITV</sequence>
<dbReference type="Pfam" id="PF05600">
    <property type="entry name" value="CDK5RAP3"/>
    <property type="match status" value="2"/>
</dbReference>
<keyword evidence="2" id="KW-0175">Coiled coil</keyword>
<evidence type="ECO:0000256" key="2">
    <source>
        <dbReference type="SAM" id="Coils"/>
    </source>
</evidence>
<dbReference type="Proteomes" id="UP000288805">
    <property type="component" value="Unassembled WGS sequence"/>
</dbReference>
<evidence type="ECO:0000256" key="1">
    <source>
        <dbReference type="ARBA" id="ARBA00007478"/>
    </source>
</evidence>
<dbReference type="PANTHER" id="PTHR14894">
    <property type="entry name" value="CDK5 REGULATORY SUBUNIT-ASSOCIATED PROTEIN 3"/>
    <property type="match status" value="1"/>
</dbReference>
<evidence type="ECO:0000313" key="3">
    <source>
        <dbReference type="EMBL" id="RVW81473.1"/>
    </source>
</evidence>
<dbReference type="PANTHER" id="PTHR14894:SF0">
    <property type="entry name" value="CDK5 REGULATORY SUBUNIT-ASSOCIATED PROTEIN 3"/>
    <property type="match status" value="1"/>
</dbReference>
<reference evidence="3 4" key="1">
    <citation type="journal article" date="2018" name="PLoS Genet.">
        <title>Population sequencing reveals clonal diversity and ancestral inbreeding in the grapevine cultivar Chardonnay.</title>
        <authorList>
            <person name="Roach M.J."/>
            <person name="Johnson D.L."/>
            <person name="Bohlmann J."/>
            <person name="van Vuuren H.J."/>
            <person name="Jones S.J."/>
            <person name="Pretorius I.S."/>
            <person name="Schmidt S.A."/>
            <person name="Borneman A.R."/>
        </authorList>
    </citation>
    <scope>NUCLEOTIDE SEQUENCE [LARGE SCALE GENOMIC DNA]</scope>
    <source>
        <strain evidence="4">cv. Chardonnay</strain>
        <tissue evidence="3">Leaf</tissue>
    </source>
</reference>
<evidence type="ECO:0000313" key="4">
    <source>
        <dbReference type="Proteomes" id="UP000288805"/>
    </source>
</evidence>
<organism evidence="3 4">
    <name type="scientific">Vitis vinifera</name>
    <name type="common">Grape</name>
    <dbReference type="NCBI Taxonomy" id="29760"/>
    <lineage>
        <taxon>Eukaryota</taxon>
        <taxon>Viridiplantae</taxon>
        <taxon>Streptophyta</taxon>
        <taxon>Embryophyta</taxon>
        <taxon>Tracheophyta</taxon>
        <taxon>Spermatophyta</taxon>
        <taxon>Magnoliopsida</taxon>
        <taxon>eudicotyledons</taxon>
        <taxon>Gunneridae</taxon>
        <taxon>Pentapetalae</taxon>
        <taxon>rosids</taxon>
        <taxon>Vitales</taxon>
        <taxon>Vitaceae</taxon>
        <taxon>Viteae</taxon>
        <taxon>Vitis</taxon>
    </lineage>
</organism>
<protein>
    <submittedName>
        <fullName evidence="3">CDK5RAP3-like protein</fullName>
    </submittedName>
</protein>
<name>A0A438HAK0_VITVI</name>
<dbReference type="InterPro" id="IPR008491">
    <property type="entry name" value="CDK5RAP3"/>
</dbReference>
<feature type="coiled-coil region" evidence="2">
    <location>
        <begin position="129"/>
        <end position="156"/>
    </location>
</feature>
<dbReference type="AlphaFoldDB" id="A0A438HAK0"/>
<comment type="caution">
    <text evidence="3">The sequence shown here is derived from an EMBL/GenBank/DDBJ whole genome shotgun (WGS) entry which is preliminary data.</text>
</comment>
<proteinExistence type="inferred from homology"/>
<gene>
    <name evidence="3" type="primary">VvCHDp001125_1</name>
    <name evidence="3" type="ORF">CK203_035240</name>
</gene>
<accession>A0A438HAK0</accession>